<evidence type="ECO:0000313" key="4">
    <source>
        <dbReference type="Proteomes" id="UP001063350"/>
    </source>
</evidence>
<dbReference type="InterPro" id="IPR003777">
    <property type="entry name" value="XdhC_CoxI"/>
</dbReference>
<dbReference type="PANTHER" id="PTHR30388">
    <property type="entry name" value="ALDEHYDE OXIDOREDUCTASE MOLYBDENUM COFACTOR ASSEMBLY PROTEIN"/>
    <property type="match status" value="1"/>
</dbReference>
<dbReference type="Pfam" id="PF13478">
    <property type="entry name" value="XdhC_C"/>
    <property type="match status" value="1"/>
</dbReference>
<protein>
    <submittedName>
        <fullName evidence="3">Dehydrogenase</fullName>
    </submittedName>
</protein>
<dbReference type="Proteomes" id="UP001063350">
    <property type="component" value="Chromosome"/>
</dbReference>
<accession>A0A915U5Y6</accession>
<gene>
    <name evidence="3" type="ORF">GF1_20280</name>
</gene>
<dbReference type="Gene3D" id="3.40.50.720">
    <property type="entry name" value="NAD(P)-binding Rossmann-like Domain"/>
    <property type="match status" value="1"/>
</dbReference>
<dbReference type="InterPro" id="IPR027051">
    <property type="entry name" value="XdhC_Rossmann_dom"/>
</dbReference>
<sequence>MKDIYSEILALQERGEAGVLATLVERSGSGSRPVGTKMLILDNGETVGSLGGGLLEAEVIRHGAEVLESGEPRLVTISPPGGEEDRCGSRTVVFLEPILAGKNLIIFGAGHVGRAVAGMAMLAGFQVTLVDDREEEIGSQVGTDARFLLRSVEHFFADINVTAKTYLLICTRSHTMDLEVLRQALRTPAEFVGLLGSRRKRENFFATLRREGVAEDELQRVVCPVGLAIGAVTPEEIGVAVVAQLIERYRKGSSSAGTYVPATQ</sequence>
<dbReference type="InterPro" id="IPR052698">
    <property type="entry name" value="MoCofactor_Util/Proc"/>
</dbReference>
<dbReference type="KEGG" id="ddu:GF1_20280"/>
<organism evidence="3 4">
    <name type="scientific">Desulfolithobacter dissulfuricans</name>
    <dbReference type="NCBI Taxonomy" id="2795293"/>
    <lineage>
        <taxon>Bacteria</taxon>
        <taxon>Pseudomonadati</taxon>
        <taxon>Thermodesulfobacteriota</taxon>
        <taxon>Desulfobulbia</taxon>
        <taxon>Desulfobulbales</taxon>
        <taxon>Desulfobulbaceae</taxon>
        <taxon>Desulfolithobacter</taxon>
    </lineage>
</organism>
<evidence type="ECO:0000259" key="2">
    <source>
        <dbReference type="Pfam" id="PF13478"/>
    </source>
</evidence>
<dbReference type="RefSeq" id="WP_267926402.1">
    <property type="nucleotide sequence ID" value="NZ_AP024233.1"/>
</dbReference>
<dbReference type="EMBL" id="AP024233">
    <property type="protein sequence ID" value="BCO09652.1"/>
    <property type="molecule type" value="Genomic_DNA"/>
</dbReference>
<dbReference type="Pfam" id="PF02625">
    <property type="entry name" value="XdhC_CoxI"/>
    <property type="match status" value="1"/>
</dbReference>
<evidence type="ECO:0000259" key="1">
    <source>
        <dbReference type="Pfam" id="PF02625"/>
    </source>
</evidence>
<feature type="domain" description="XdhC- CoxI" evidence="1">
    <location>
        <begin position="12"/>
        <end position="77"/>
    </location>
</feature>
<feature type="domain" description="XdhC Rossmann" evidence="2">
    <location>
        <begin position="104"/>
        <end position="245"/>
    </location>
</feature>
<dbReference type="SUPFAM" id="SSF51735">
    <property type="entry name" value="NAD(P)-binding Rossmann-fold domains"/>
    <property type="match status" value="1"/>
</dbReference>
<dbReference type="PANTHER" id="PTHR30388:SF6">
    <property type="entry name" value="XANTHINE DEHYDROGENASE SUBUNIT A-RELATED"/>
    <property type="match status" value="1"/>
</dbReference>
<proteinExistence type="predicted"/>
<dbReference type="AlphaFoldDB" id="A0A915U5Y6"/>
<keyword evidence="4" id="KW-1185">Reference proteome</keyword>
<dbReference type="InterPro" id="IPR036291">
    <property type="entry name" value="NAD(P)-bd_dom_sf"/>
</dbReference>
<evidence type="ECO:0000313" key="3">
    <source>
        <dbReference type="EMBL" id="BCO09652.1"/>
    </source>
</evidence>
<name>A0A915U5Y6_9BACT</name>
<reference evidence="3" key="1">
    <citation type="submission" date="2020-12" db="EMBL/GenBank/DDBJ databases">
        <title>Desulfobium dissulfuricans gen. nov., sp. nov., a novel mesophilic, sulfate-reducing bacterium isolated from a deep-sea hydrothermal vent.</title>
        <authorList>
            <person name="Hashimoto Y."/>
            <person name="Tame A."/>
            <person name="Sawayama S."/>
            <person name="Miyazaki J."/>
            <person name="Takai K."/>
            <person name="Nakagawa S."/>
        </authorList>
    </citation>
    <scope>NUCLEOTIDE SEQUENCE</scope>
    <source>
        <strain evidence="3">GF1</strain>
    </source>
</reference>